<name>A0A1C0AXJ7_9BACT</name>
<gene>
    <name evidence="4" type="ORF">AAX28_01486</name>
    <name evidence="5" type="ORF">APORC_0011</name>
</gene>
<evidence type="ECO:0000313" key="6">
    <source>
        <dbReference type="Proteomes" id="UP000093159"/>
    </source>
</evidence>
<dbReference type="GO" id="GO:0003677">
    <property type="term" value="F:DNA binding"/>
    <property type="evidence" value="ECO:0007669"/>
    <property type="project" value="UniProtKB-KW"/>
</dbReference>
<reference evidence="5 7" key="2">
    <citation type="submission" date="2019-09" db="EMBL/GenBank/DDBJ databases">
        <title>Complete genome sequencing of four Arcobacter species reveals a diverse suite of mobile elements.</title>
        <authorList>
            <person name="Miller W.G."/>
            <person name="Yee E."/>
            <person name="Bono J.L."/>
        </authorList>
    </citation>
    <scope>NUCLEOTIDE SEQUENCE [LARGE SCALE GENOMIC DNA]</scope>
    <source>
        <strain evidence="5 7">CCUG 56899</strain>
    </source>
</reference>
<evidence type="ECO:0000256" key="1">
    <source>
        <dbReference type="ARBA" id="ARBA00022505"/>
    </source>
</evidence>
<dbReference type="InterPro" id="IPR008995">
    <property type="entry name" value="Mo/tungstate-bd_C_term_dom"/>
</dbReference>
<dbReference type="PROSITE" id="PS51866">
    <property type="entry name" value="MOP"/>
    <property type="match status" value="1"/>
</dbReference>
<keyword evidence="6" id="KW-1185">Reference proteome</keyword>
<organism evidence="5 7">
    <name type="scientific">Arcobacter porcinus</name>
    <dbReference type="NCBI Taxonomy" id="1935204"/>
    <lineage>
        <taxon>Bacteria</taxon>
        <taxon>Pseudomonadati</taxon>
        <taxon>Campylobacterota</taxon>
        <taxon>Epsilonproteobacteria</taxon>
        <taxon>Campylobacterales</taxon>
        <taxon>Arcobacteraceae</taxon>
        <taxon>Arcobacter</taxon>
    </lineage>
</organism>
<dbReference type="RefSeq" id="WP_066170838.1">
    <property type="nucleotide sequence ID" value="NZ_CP036246.2"/>
</dbReference>
<dbReference type="SUPFAM" id="SSF50331">
    <property type="entry name" value="MOP-like"/>
    <property type="match status" value="1"/>
</dbReference>
<evidence type="ECO:0000313" key="5">
    <source>
        <dbReference type="EMBL" id="QEP39652.1"/>
    </source>
</evidence>
<evidence type="ECO:0000313" key="7">
    <source>
        <dbReference type="Proteomes" id="UP000322644"/>
    </source>
</evidence>
<reference evidence="4 6" key="1">
    <citation type="submission" date="2015-05" db="EMBL/GenBank/DDBJ databases">
        <authorList>
            <person name="Rovetto F."/>
            <person name="Cocolin L."/>
            <person name="Illeghems K."/>
            <person name="Van Nieuwerburgh F."/>
            <person name="Houf K."/>
        </authorList>
    </citation>
    <scope>NUCLEOTIDE SEQUENCE [LARGE SCALE GENOMIC DNA]</scope>
    <source>
        <strain evidence="4 6">117434</strain>
    </source>
</reference>
<dbReference type="GO" id="GO:0015689">
    <property type="term" value="P:molybdate ion transport"/>
    <property type="evidence" value="ECO:0007669"/>
    <property type="project" value="InterPro"/>
</dbReference>
<evidence type="ECO:0000313" key="4">
    <source>
        <dbReference type="EMBL" id="OCL91740.1"/>
    </source>
</evidence>
<dbReference type="AlphaFoldDB" id="A0A1C0AXJ7"/>
<dbReference type="InterPro" id="IPR005116">
    <property type="entry name" value="Transp-assoc_OB_typ1"/>
</dbReference>
<dbReference type="KEGG" id="apoc:APORC_0011"/>
<dbReference type="OrthoDB" id="5339701at2"/>
<dbReference type="Gene3D" id="2.40.50.100">
    <property type="match status" value="1"/>
</dbReference>
<proteinExistence type="predicted"/>
<evidence type="ECO:0000259" key="3">
    <source>
        <dbReference type="PROSITE" id="PS51866"/>
    </source>
</evidence>
<dbReference type="Proteomes" id="UP000322644">
    <property type="component" value="Chromosome"/>
</dbReference>
<keyword evidence="1 2" id="KW-0500">Molybdenum</keyword>
<dbReference type="EMBL" id="LDIR01000002">
    <property type="protein sequence ID" value="OCL91740.1"/>
    <property type="molecule type" value="Genomic_DNA"/>
</dbReference>
<dbReference type="Pfam" id="PF03459">
    <property type="entry name" value="TOBE"/>
    <property type="match status" value="1"/>
</dbReference>
<feature type="domain" description="Mop" evidence="3">
    <location>
        <begin position="61"/>
        <end position="126"/>
    </location>
</feature>
<dbReference type="EMBL" id="CP036246">
    <property type="protein sequence ID" value="QEP39652.1"/>
    <property type="molecule type" value="Genomic_DNA"/>
</dbReference>
<sequence length="130" mass="14691">MIARVKSIQTSDSLNIIEFDFYNNIFKMMSLDLIENLQVGSRVELLVKPTNISISKNHIEDISLSNQALAKIISINSGKLLSNIILEINDTKLESIITKSSQERLNLKENDEVNILIKASDLSIYRVLND</sequence>
<dbReference type="Proteomes" id="UP000093159">
    <property type="component" value="Unassembled WGS sequence"/>
</dbReference>
<accession>A0A1C0AXJ7</accession>
<reference evidence="5 7" key="3">
    <citation type="submission" date="2019-09" db="EMBL/GenBank/DDBJ databases">
        <title>Taxonomic note: a critical rebuttal of the proposed division of the genus Arcobacter into six genera, emended descriptions of Arcobacter anaerophilus and the genus Arcobacter, and an assessment of genus-level boundaries for Epsilonproteobacteria using in silico genomic comparator tools.</title>
        <authorList>
            <person name="On S.L.W."/>
            <person name="Miller W.G."/>
            <person name="Biggs P."/>
            <person name="Cornelius A."/>
            <person name="Vandamme P."/>
        </authorList>
    </citation>
    <scope>NUCLEOTIDE SEQUENCE [LARGE SCALE GENOMIC DNA]</scope>
    <source>
        <strain evidence="5 7">CCUG 56899</strain>
    </source>
</reference>
<protein>
    <submittedName>
        <fullName evidence="4">DNA-binding transcriptional regulator ModE</fullName>
    </submittedName>
    <submittedName>
        <fullName evidence="5">Molybdenum-pterin binding domain-containing protein</fullName>
    </submittedName>
</protein>
<evidence type="ECO:0000256" key="2">
    <source>
        <dbReference type="PROSITE-ProRule" id="PRU01213"/>
    </source>
</evidence>
<dbReference type="InterPro" id="IPR004606">
    <property type="entry name" value="Mop_domain"/>
</dbReference>
<keyword evidence="4" id="KW-0238">DNA-binding</keyword>